<dbReference type="SUPFAM" id="SSF46894">
    <property type="entry name" value="C-terminal effector domain of the bipartite response regulators"/>
    <property type="match status" value="1"/>
</dbReference>
<dbReference type="InterPro" id="IPR036388">
    <property type="entry name" value="WH-like_DNA-bd_sf"/>
</dbReference>
<dbReference type="Pfam" id="PF00561">
    <property type="entry name" value="Abhydrolase_1"/>
    <property type="match status" value="1"/>
</dbReference>
<sequence>MGVGEFHITAILPGPRAVVLGSSEDAAHLSPWHCEELLDLLGPGRCCRLLPRHWGDGWPGRGNLFLVAGKALGDGWASACGVASDHPLPLALVLRFAEPAWEVAMGRVAEGYGLSTVETALAKALAEYGDFERATAAARLGKVPARNAVMRLRAKFGTRNLAETVEHLLMIMFGPRSTDFKPVDETVADILQIGPRHLSVARAIAGGTPRKGIARASGMSLATVKALLADIYERLDVASAAEVSCVLAQASNVAESFLDRPDGALDPVPALRHAEVTVEGGRKVAYSVFGDRGAPAVVLLHSSICCRHPPTRFVRRLNRQGWQVLVVDRPGFGGTSEAPSQDVDAHFAEAARDLAAVMDAEGIDRITLVSRGTGQGAFFFTDHLGARVERAILFNPTPPIQQSPVDRGPLGALKRRYARSPNSIRLLIGLFLRYATPERIVVGMRRSFAESEPDLKALDDPRVAEDYLLAVAPLRGNLAGYIVENVSWAKGWEPHPKGRTDHYTLVFGRHFVLHDPQISRRYFTRLLPRADCHVIVSAGQMILYSHPEEAAACVGSPA</sequence>
<dbReference type="EMBL" id="JAOAMV010000002">
    <property type="protein sequence ID" value="MCT2558425.1"/>
    <property type="molecule type" value="Genomic_DNA"/>
</dbReference>
<organism evidence="2 3">
    <name type="scientific">Tsuneonella litorea</name>
    <dbReference type="NCBI Taxonomy" id="2976475"/>
    <lineage>
        <taxon>Bacteria</taxon>
        <taxon>Pseudomonadati</taxon>
        <taxon>Pseudomonadota</taxon>
        <taxon>Alphaproteobacteria</taxon>
        <taxon>Sphingomonadales</taxon>
        <taxon>Erythrobacteraceae</taxon>
        <taxon>Tsuneonella</taxon>
    </lineage>
</organism>
<dbReference type="GO" id="GO:0006355">
    <property type="term" value="P:regulation of DNA-templated transcription"/>
    <property type="evidence" value="ECO:0007669"/>
    <property type="project" value="InterPro"/>
</dbReference>
<evidence type="ECO:0000313" key="2">
    <source>
        <dbReference type="EMBL" id="MCT2558425.1"/>
    </source>
</evidence>
<feature type="domain" description="AB hydrolase-1" evidence="1">
    <location>
        <begin position="295"/>
        <end position="398"/>
    </location>
</feature>
<dbReference type="Gene3D" id="3.40.50.1820">
    <property type="entry name" value="alpha/beta hydrolase"/>
    <property type="match status" value="1"/>
</dbReference>
<proteinExistence type="predicted"/>
<dbReference type="InterPro" id="IPR016032">
    <property type="entry name" value="Sig_transdc_resp-reg_C-effctor"/>
</dbReference>
<name>A0A9X2VZR1_9SPHN</name>
<comment type="caution">
    <text evidence="2">The sequence shown here is derived from an EMBL/GenBank/DDBJ whole genome shotgun (WGS) entry which is preliminary data.</text>
</comment>
<evidence type="ECO:0000313" key="3">
    <source>
        <dbReference type="Proteomes" id="UP001142648"/>
    </source>
</evidence>
<accession>A0A9X2VZR1</accession>
<dbReference type="GO" id="GO:0003677">
    <property type="term" value="F:DNA binding"/>
    <property type="evidence" value="ECO:0007669"/>
    <property type="project" value="InterPro"/>
</dbReference>
<gene>
    <name evidence="2" type="ORF">N0B51_05475</name>
</gene>
<protein>
    <submittedName>
        <fullName evidence="2">Alpha/beta fold hydrolase</fullName>
    </submittedName>
</protein>
<dbReference type="Proteomes" id="UP001142648">
    <property type="component" value="Unassembled WGS sequence"/>
</dbReference>
<keyword evidence="2" id="KW-0378">Hydrolase</keyword>
<reference evidence="2" key="1">
    <citation type="submission" date="2022-09" db="EMBL/GenBank/DDBJ databases">
        <title>The genome sequence of Tsuneonella sp. YG55.</title>
        <authorList>
            <person name="Liu Y."/>
        </authorList>
    </citation>
    <scope>NUCLEOTIDE SEQUENCE</scope>
    <source>
        <strain evidence="2">YG55</strain>
    </source>
</reference>
<keyword evidence="3" id="KW-1185">Reference proteome</keyword>
<dbReference type="GO" id="GO:0016787">
    <property type="term" value="F:hydrolase activity"/>
    <property type="evidence" value="ECO:0007669"/>
    <property type="project" value="UniProtKB-KW"/>
</dbReference>
<dbReference type="Gene3D" id="1.10.10.10">
    <property type="entry name" value="Winged helix-like DNA-binding domain superfamily/Winged helix DNA-binding domain"/>
    <property type="match status" value="1"/>
</dbReference>
<dbReference type="InterPro" id="IPR029058">
    <property type="entry name" value="AB_hydrolase_fold"/>
</dbReference>
<dbReference type="AlphaFoldDB" id="A0A9X2VZR1"/>
<dbReference type="InterPro" id="IPR000073">
    <property type="entry name" value="AB_hydrolase_1"/>
</dbReference>
<evidence type="ECO:0000259" key="1">
    <source>
        <dbReference type="Pfam" id="PF00561"/>
    </source>
</evidence>
<dbReference type="RefSeq" id="WP_259961238.1">
    <property type="nucleotide sequence ID" value="NZ_JAOAMV010000002.1"/>
</dbReference>
<dbReference type="SUPFAM" id="SSF53474">
    <property type="entry name" value="alpha/beta-Hydrolases"/>
    <property type="match status" value="1"/>
</dbReference>